<dbReference type="SMART" id="SM00900">
    <property type="entry name" value="FMN_bind"/>
    <property type="match status" value="2"/>
</dbReference>
<name>A0A9E3ZRY3_9ENTE</name>
<dbReference type="Proteomes" id="UP000813384">
    <property type="component" value="Unassembled WGS sequence"/>
</dbReference>
<protein>
    <submittedName>
        <fullName evidence="4">FMN-binding protein</fullName>
    </submittedName>
</protein>
<gene>
    <name evidence="4" type="ORF">K8V42_02380</name>
</gene>
<dbReference type="GO" id="GO:0016020">
    <property type="term" value="C:membrane"/>
    <property type="evidence" value="ECO:0007669"/>
    <property type="project" value="InterPro"/>
</dbReference>
<dbReference type="NCBIfam" id="NF041941">
    <property type="entry name" value="lipo_FMN_PplA"/>
    <property type="match status" value="1"/>
</dbReference>
<feature type="chain" id="PRO_5039353138" evidence="2">
    <location>
        <begin position="22"/>
        <end position="311"/>
    </location>
</feature>
<feature type="region of interest" description="Disordered" evidence="1">
    <location>
        <begin position="29"/>
        <end position="58"/>
    </location>
</feature>
<feature type="domain" description="FMN-binding" evidence="3">
    <location>
        <begin position="200"/>
        <end position="296"/>
    </location>
</feature>
<sequence length="311" mass="33381">MKAKKLLVGFAALTFTTLVLSACSPDSKTAESSSSVAASSEVVESSSTAAETEEEAAAPAVTLQDGTYTLEETNYSNDYRVVFSIVVKDGKIVESKYDNINEAGESKVENAEYNAMMLEKAGISPEEFIPAFNEALVKAQSATGVEVVSGATHSFHSFQNYAQQLIQAAQAGNTEVIKVNNGSELQDGTYTLEEKNYSNGYRVVFSIVVKDGKVAESNYDNINEAGESKVDDADYNAMMLEKAGIAPETFIPELNKRLVEKMATEEGVPSDIDVVTGATSSFNTFVIYAEQLINAAQNGNTETITVDNPTQ</sequence>
<proteinExistence type="predicted"/>
<feature type="domain" description="FMN-binding" evidence="3">
    <location>
        <begin position="74"/>
        <end position="169"/>
    </location>
</feature>
<dbReference type="AlphaFoldDB" id="A0A9E3ZRY3"/>
<dbReference type="EMBL" id="JAJJVO010000043">
    <property type="protein sequence ID" value="MCC9273117.1"/>
    <property type="molecule type" value="Genomic_DNA"/>
</dbReference>
<organism evidence="4 5">
    <name type="scientific">Enterococcus aquimarinus</name>
    <dbReference type="NCBI Taxonomy" id="328396"/>
    <lineage>
        <taxon>Bacteria</taxon>
        <taxon>Bacillati</taxon>
        <taxon>Bacillota</taxon>
        <taxon>Bacilli</taxon>
        <taxon>Lactobacillales</taxon>
        <taxon>Enterococcaceae</taxon>
        <taxon>Enterococcus</taxon>
    </lineage>
</organism>
<comment type="caution">
    <text evidence="4">The sequence shown here is derived from an EMBL/GenBank/DDBJ whole genome shotgun (WGS) entry which is preliminary data.</text>
</comment>
<evidence type="ECO:0000259" key="3">
    <source>
        <dbReference type="SMART" id="SM00900"/>
    </source>
</evidence>
<dbReference type="Pfam" id="PF04205">
    <property type="entry name" value="FMN_bind"/>
    <property type="match status" value="1"/>
</dbReference>
<evidence type="ECO:0000313" key="4">
    <source>
        <dbReference type="EMBL" id="MCC9273117.1"/>
    </source>
</evidence>
<keyword evidence="2" id="KW-0732">Signal</keyword>
<accession>A0A9E3ZRY3</accession>
<evidence type="ECO:0000256" key="2">
    <source>
        <dbReference type="SAM" id="SignalP"/>
    </source>
</evidence>
<reference evidence="4" key="2">
    <citation type="submission" date="2021-11" db="EMBL/GenBank/DDBJ databases">
        <authorList>
            <person name="Gilroy R."/>
        </authorList>
    </citation>
    <scope>NUCLEOTIDE SEQUENCE</scope>
    <source>
        <strain evidence="4">150</strain>
    </source>
</reference>
<dbReference type="InterPro" id="IPR049652">
    <property type="entry name" value="PplA-like"/>
</dbReference>
<evidence type="ECO:0000313" key="5">
    <source>
        <dbReference type="Proteomes" id="UP000813384"/>
    </source>
</evidence>
<dbReference type="PROSITE" id="PS51257">
    <property type="entry name" value="PROKAR_LIPOPROTEIN"/>
    <property type="match status" value="1"/>
</dbReference>
<evidence type="ECO:0000256" key="1">
    <source>
        <dbReference type="SAM" id="MobiDB-lite"/>
    </source>
</evidence>
<dbReference type="Gene3D" id="3.90.1010.20">
    <property type="match status" value="2"/>
</dbReference>
<feature type="compositionally biased region" description="Low complexity" evidence="1">
    <location>
        <begin position="30"/>
        <end position="50"/>
    </location>
</feature>
<dbReference type="GO" id="GO:0010181">
    <property type="term" value="F:FMN binding"/>
    <property type="evidence" value="ECO:0007669"/>
    <property type="project" value="InterPro"/>
</dbReference>
<dbReference type="InterPro" id="IPR007329">
    <property type="entry name" value="FMN-bd"/>
</dbReference>
<reference evidence="4" key="1">
    <citation type="journal article" date="2021" name="PeerJ">
        <title>Extensive microbial diversity within the chicken gut microbiome revealed by metagenomics and culture.</title>
        <authorList>
            <person name="Gilroy R."/>
            <person name="Ravi A."/>
            <person name="Getino M."/>
            <person name="Pursley I."/>
            <person name="Horton D.L."/>
            <person name="Alikhan N.F."/>
            <person name="Baker D."/>
            <person name="Gharbi K."/>
            <person name="Hall N."/>
            <person name="Watson M."/>
            <person name="Adriaenssens E.M."/>
            <person name="Foster-Nyarko E."/>
            <person name="Jarju S."/>
            <person name="Secka A."/>
            <person name="Antonio M."/>
            <person name="Oren A."/>
            <person name="Chaudhuri R.R."/>
            <person name="La Ragione R."/>
            <person name="Hildebrand F."/>
            <person name="Pallen M.J."/>
        </authorList>
    </citation>
    <scope>NUCLEOTIDE SEQUENCE</scope>
    <source>
        <strain evidence="4">150</strain>
    </source>
</reference>
<feature type="signal peptide" evidence="2">
    <location>
        <begin position="1"/>
        <end position="21"/>
    </location>
</feature>